<dbReference type="RefSeq" id="WP_058521175.1">
    <property type="nucleotide sequence ID" value="NZ_CAAAIP010000006.1"/>
</dbReference>
<dbReference type="OrthoDB" id="5652673at2"/>
<gene>
    <name evidence="1" type="ORF">Ltuc_2052</name>
</gene>
<proteinExistence type="predicted"/>
<dbReference type="Proteomes" id="UP000054693">
    <property type="component" value="Unassembled WGS sequence"/>
</dbReference>
<sequence>MVDLTLLSDLQQLEVVVTFYCQGKAQYLAEKTPFNFVSITNIYNSIKLLPMDNEKIELMERFHENVCKKIVEFHPKLYIFINFTNEINEYRPLLEQLNALKKQASELYEHYFDIEKPHFDWEGLRQLHIQIYNLENTSDKIQLMQLFEYGVLATITQIEPKAYSGLTFHSELAAGEEPPTLDHQSISSHQIR</sequence>
<evidence type="ECO:0000313" key="2">
    <source>
        <dbReference type="Proteomes" id="UP000054693"/>
    </source>
</evidence>
<organism evidence="1 2">
    <name type="scientific">Legionella tucsonensis</name>
    <dbReference type="NCBI Taxonomy" id="40335"/>
    <lineage>
        <taxon>Bacteria</taxon>
        <taxon>Pseudomonadati</taxon>
        <taxon>Pseudomonadota</taxon>
        <taxon>Gammaproteobacteria</taxon>
        <taxon>Legionellales</taxon>
        <taxon>Legionellaceae</taxon>
        <taxon>Legionella</taxon>
    </lineage>
</organism>
<name>A0A0W0ZYP5_9GAMM</name>
<dbReference type="PATRIC" id="fig|40335.7.peg.2184"/>
<protein>
    <submittedName>
        <fullName evidence="1">Uncharacterized protein</fullName>
    </submittedName>
</protein>
<keyword evidence="2" id="KW-1185">Reference proteome</keyword>
<dbReference type="EMBL" id="LNZA01000001">
    <property type="protein sequence ID" value="KTD74205.1"/>
    <property type="molecule type" value="Genomic_DNA"/>
</dbReference>
<reference evidence="1 2" key="1">
    <citation type="submission" date="2015-11" db="EMBL/GenBank/DDBJ databases">
        <title>Genomic analysis of 38 Legionella species identifies large and diverse effector repertoires.</title>
        <authorList>
            <person name="Burstein D."/>
            <person name="Amaro F."/>
            <person name="Zusman T."/>
            <person name="Lifshitz Z."/>
            <person name="Cohen O."/>
            <person name="Gilbert J.A."/>
            <person name="Pupko T."/>
            <person name="Shuman H.A."/>
            <person name="Segal G."/>
        </authorList>
    </citation>
    <scope>NUCLEOTIDE SEQUENCE [LARGE SCALE GENOMIC DNA]</scope>
    <source>
        <strain evidence="1 2">ATCC 49180</strain>
    </source>
</reference>
<evidence type="ECO:0000313" key="1">
    <source>
        <dbReference type="EMBL" id="KTD74205.1"/>
    </source>
</evidence>
<comment type="caution">
    <text evidence="1">The sequence shown here is derived from an EMBL/GenBank/DDBJ whole genome shotgun (WGS) entry which is preliminary data.</text>
</comment>
<accession>A0A0W0ZYP5</accession>
<dbReference type="AlphaFoldDB" id="A0A0W0ZYP5"/>
<dbReference type="STRING" id="40335.Ltuc_2052"/>